<dbReference type="EMBL" id="CP113836">
    <property type="protein sequence ID" value="WAL67868.1"/>
    <property type="molecule type" value="Genomic_DNA"/>
</dbReference>
<name>A0ABY7BAZ2_9PSEU</name>
<organism evidence="1 2">
    <name type="scientific">Amycolatopsis cynarae</name>
    <dbReference type="NCBI Taxonomy" id="2995223"/>
    <lineage>
        <taxon>Bacteria</taxon>
        <taxon>Bacillati</taxon>
        <taxon>Actinomycetota</taxon>
        <taxon>Actinomycetes</taxon>
        <taxon>Pseudonocardiales</taxon>
        <taxon>Pseudonocardiaceae</taxon>
        <taxon>Amycolatopsis</taxon>
    </lineage>
</organism>
<proteinExistence type="predicted"/>
<protein>
    <submittedName>
        <fullName evidence="1">Uncharacterized protein</fullName>
    </submittedName>
</protein>
<gene>
    <name evidence="1" type="ORF">ORV05_08880</name>
</gene>
<dbReference type="RefSeq" id="WP_268757963.1">
    <property type="nucleotide sequence ID" value="NZ_CP113836.1"/>
</dbReference>
<dbReference type="Proteomes" id="UP001163203">
    <property type="component" value="Chromosome"/>
</dbReference>
<sequence>MRDDIRRPDRSWSSERNFILSRYVYSHSQLVLESFGNNPSDIVRILFEGVERIEVYRSYKGGIALSEVDSHESYRQPPPHVRASLWEISSPSGTGFVAAGRVRVSRHSLEGAELELLFFAR</sequence>
<keyword evidence="2" id="KW-1185">Reference proteome</keyword>
<reference evidence="1" key="1">
    <citation type="submission" date="2022-11" db="EMBL/GenBank/DDBJ databases">
        <authorList>
            <person name="Mo P."/>
        </authorList>
    </citation>
    <scope>NUCLEOTIDE SEQUENCE</scope>
    <source>
        <strain evidence="1">HUAS 11-8</strain>
    </source>
</reference>
<evidence type="ECO:0000313" key="1">
    <source>
        <dbReference type="EMBL" id="WAL67868.1"/>
    </source>
</evidence>
<accession>A0ABY7BAZ2</accession>
<evidence type="ECO:0000313" key="2">
    <source>
        <dbReference type="Proteomes" id="UP001163203"/>
    </source>
</evidence>